<sequence>MSPRIACASTGVCGAQAPADPIDAEVPRPANVKYAEECEVPEGNWVCRYWTFKCVRDCFIDTCSNTALANSCTPIYLH</sequence>
<dbReference type="Proteomes" id="UP000429523">
    <property type="component" value="Unassembled WGS sequence"/>
</dbReference>
<evidence type="ECO:0000313" key="13">
    <source>
        <dbReference type="Proteomes" id="UP000441208"/>
    </source>
</evidence>
<dbReference type="EMBL" id="QXGB01000411">
    <property type="protein sequence ID" value="KAE9215999.1"/>
    <property type="molecule type" value="Genomic_DNA"/>
</dbReference>
<dbReference type="Proteomes" id="UP000437068">
    <property type="component" value="Unassembled WGS sequence"/>
</dbReference>
<protein>
    <submittedName>
        <fullName evidence="3">Uncharacterized protein</fullName>
    </submittedName>
</protein>
<dbReference type="EMBL" id="QXGA01000394">
    <property type="protein sequence ID" value="KAE9146646.1"/>
    <property type="molecule type" value="Genomic_DNA"/>
</dbReference>
<evidence type="ECO:0000313" key="1">
    <source>
        <dbReference type="EMBL" id="KAE8945635.1"/>
    </source>
</evidence>
<dbReference type="Proteomes" id="UP000440367">
    <property type="component" value="Unassembled WGS sequence"/>
</dbReference>
<evidence type="ECO:0000313" key="3">
    <source>
        <dbReference type="EMBL" id="KAE9117379.1"/>
    </source>
</evidence>
<dbReference type="EMBL" id="QXGE01000387">
    <property type="protein sequence ID" value="KAE9313924.1"/>
    <property type="molecule type" value="Genomic_DNA"/>
</dbReference>
<evidence type="ECO:0000313" key="7">
    <source>
        <dbReference type="EMBL" id="KAE9313924.1"/>
    </source>
</evidence>
<evidence type="ECO:0000313" key="10">
    <source>
        <dbReference type="Proteomes" id="UP000437068"/>
    </source>
</evidence>
<evidence type="ECO:0000313" key="8">
    <source>
        <dbReference type="Proteomes" id="UP000429523"/>
    </source>
</evidence>
<name>A0A6A3SNV0_9STRA</name>
<evidence type="ECO:0000313" key="14">
    <source>
        <dbReference type="Proteomes" id="UP000460718"/>
    </source>
</evidence>
<dbReference type="EMBL" id="QXFZ01000414">
    <property type="protein sequence ID" value="KAE9117379.1"/>
    <property type="molecule type" value="Genomic_DNA"/>
</dbReference>
<dbReference type="EMBL" id="QXGF01000150">
    <property type="protein sequence ID" value="KAE8945635.1"/>
    <property type="molecule type" value="Genomic_DNA"/>
</dbReference>
<dbReference type="Proteomes" id="UP000440732">
    <property type="component" value="Unassembled WGS sequence"/>
</dbReference>
<dbReference type="EMBL" id="QXGD01000429">
    <property type="protein sequence ID" value="KAE9239946.1"/>
    <property type="molecule type" value="Genomic_DNA"/>
</dbReference>
<dbReference type="Proteomes" id="UP000433483">
    <property type="component" value="Unassembled WGS sequence"/>
</dbReference>
<comment type="caution">
    <text evidence="3">The sequence shown here is derived from an EMBL/GenBank/DDBJ whole genome shotgun (WGS) entry which is preliminary data.</text>
</comment>
<evidence type="ECO:0000313" key="9">
    <source>
        <dbReference type="Proteomes" id="UP000433483"/>
    </source>
</evidence>
<dbReference type="Proteomes" id="UP000460718">
    <property type="component" value="Unassembled WGS sequence"/>
</dbReference>
<evidence type="ECO:0000313" key="2">
    <source>
        <dbReference type="EMBL" id="KAE9013484.1"/>
    </source>
</evidence>
<proteinExistence type="predicted"/>
<gene>
    <name evidence="7" type="ORF">PF001_g8511</name>
    <name evidence="6" type="ORF">PF002_g10015</name>
    <name evidence="5" type="ORF">PF005_g9218</name>
    <name evidence="4" type="ORF">PF006_g8599</name>
    <name evidence="3" type="ORF">PF007_g9306</name>
    <name evidence="1" type="ORF">PF009_g4709</name>
    <name evidence="2" type="ORF">PF011_g8465</name>
</gene>
<evidence type="ECO:0000313" key="6">
    <source>
        <dbReference type="EMBL" id="KAE9239946.1"/>
    </source>
</evidence>
<keyword evidence="9" id="KW-1185">Reference proteome</keyword>
<dbReference type="AlphaFoldDB" id="A0A6A3SNV0"/>
<reference evidence="8 9" key="1">
    <citation type="submission" date="2018-08" db="EMBL/GenBank/DDBJ databases">
        <title>Genomic investigation of the strawberry pathogen Phytophthora fragariae indicates pathogenicity is determined by transcriptional variation in three key races.</title>
        <authorList>
            <person name="Adams T.M."/>
            <person name="Armitage A.D."/>
            <person name="Sobczyk M.K."/>
            <person name="Bates H.J."/>
            <person name="Dunwell J.M."/>
            <person name="Nellist C.F."/>
            <person name="Harrison R.J."/>
        </authorList>
    </citation>
    <scope>NUCLEOTIDE SEQUENCE [LARGE SCALE GENOMIC DNA]</scope>
    <source>
        <strain evidence="7 10">A4</strain>
        <strain evidence="6 11">BC-1</strain>
        <strain evidence="5 9">NOV-27</strain>
        <strain evidence="4 12">NOV-5</strain>
        <strain evidence="3 13">NOV-71</strain>
        <strain evidence="1 8">NOV-9</strain>
        <strain evidence="2 14">SCRP245</strain>
    </source>
</reference>
<evidence type="ECO:0000313" key="5">
    <source>
        <dbReference type="EMBL" id="KAE9215999.1"/>
    </source>
</evidence>
<dbReference type="Proteomes" id="UP000441208">
    <property type="component" value="Unassembled WGS sequence"/>
</dbReference>
<evidence type="ECO:0000313" key="4">
    <source>
        <dbReference type="EMBL" id="KAE9146646.1"/>
    </source>
</evidence>
<evidence type="ECO:0000313" key="12">
    <source>
        <dbReference type="Proteomes" id="UP000440732"/>
    </source>
</evidence>
<accession>A0A6A3SNV0</accession>
<organism evidence="3 13">
    <name type="scientific">Phytophthora fragariae</name>
    <dbReference type="NCBI Taxonomy" id="53985"/>
    <lineage>
        <taxon>Eukaryota</taxon>
        <taxon>Sar</taxon>
        <taxon>Stramenopiles</taxon>
        <taxon>Oomycota</taxon>
        <taxon>Peronosporomycetes</taxon>
        <taxon>Peronosporales</taxon>
        <taxon>Peronosporaceae</taxon>
        <taxon>Phytophthora</taxon>
    </lineage>
</organism>
<dbReference type="EMBL" id="QXFW01000399">
    <property type="protein sequence ID" value="KAE9013484.1"/>
    <property type="molecule type" value="Genomic_DNA"/>
</dbReference>
<evidence type="ECO:0000313" key="11">
    <source>
        <dbReference type="Proteomes" id="UP000440367"/>
    </source>
</evidence>